<evidence type="ECO:0000256" key="1">
    <source>
        <dbReference type="SAM" id="MobiDB-lite"/>
    </source>
</evidence>
<sequence length="194" mass="22253">MAEIKSCEEEKEKTDMAAGSSRSSRIIQLVLAAANTSANETKTNYIEEREEPFSDFCSEFEPNSDTDSDESESLTKLQQRSIYSEAIFAGENESLLKKKIKQHEPKETKTRLMESFSIEINEKDAIIASNFHIGEAETISLRKETCEELPQKLNLIDKKKSTKGEKITLRNVRWIRVNEFGKTKYRSSLDEKEE</sequence>
<proteinExistence type="predicted"/>
<name>A0A8K0D101_IGNLU</name>
<dbReference type="OrthoDB" id="6732375at2759"/>
<feature type="compositionally biased region" description="Acidic residues" evidence="1">
    <location>
        <begin position="62"/>
        <end position="72"/>
    </location>
</feature>
<feature type="compositionally biased region" description="Basic and acidic residues" evidence="1">
    <location>
        <begin position="1"/>
        <end position="15"/>
    </location>
</feature>
<keyword evidence="3" id="KW-1185">Reference proteome</keyword>
<feature type="region of interest" description="Disordered" evidence="1">
    <location>
        <begin position="1"/>
        <end position="22"/>
    </location>
</feature>
<feature type="region of interest" description="Disordered" evidence="1">
    <location>
        <begin position="49"/>
        <end position="74"/>
    </location>
</feature>
<evidence type="ECO:0000313" key="3">
    <source>
        <dbReference type="Proteomes" id="UP000801492"/>
    </source>
</evidence>
<organism evidence="2 3">
    <name type="scientific">Ignelater luminosus</name>
    <name type="common">Cucubano</name>
    <name type="synonym">Pyrophorus luminosus</name>
    <dbReference type="NCBI Taxonomy" id="2038154"/>
    <lineage>
        <taxon>Eukaryota</taxon>
        <taxon>Metazoa</taxon>
        <taxon>Ecdysozoa</taxon>
        <taxon>Arthropoda</taxon>
        <taxon>Hexapoda</taxon>
        <taxon>Insecta</taxon>
        <taxon>Pterygota</taxon>
        <taxon>Neoptera</taxon>
        <taxon>Endopterygota</taxon>
        <taxon>Coleoptera</taxon>
        <taxon>Polyphaga</taxon>
        <taxon>Elateriformia</taxon>
        <taxon>Elateroidea</taxon>
        <taxon>Elateridae</taxon>
        <taxon>Agrypninae</taxon>
        <taxon>Pyrophorini</taxon>
        <taxon>Ignelater</taxon>
    </lineage>
</organism>
<protein>
    <submittedName>
        <fullName evidence="2">Uncharacterized protein</fullName>
    </submittedName>
</protein>
<evidence type="ECO:0000313" key="2">
    <source>
        <dbReference type="EMBL" id="KAF2892825.1"/>
    </source>
</evidence>
<gene>
    <name evidence="2" type="ORF">ILUMI_13347</name>
</gene>
<reference evidence="2" key="1">
    <citation type="submission" date="2019-08" db="EMBL/GenBank/DDBJ databases">
        <title>The genome of the North American firefly Photinus pyralis.</title>
        <authorList>
            <consortium name="Photinus pyralis genome working group"/>
            <person name="Fallon T.R."/>
            <person name="Sander Lower S.E."/>
            <person name="Weng J.-K."/>
        </authorList>
    </citation>
    <scope>NUCLEOTIDE SEQUENCE</scope>
    <source>
        <strain evidence="2">TRF0915ILg1</strain>
        <tissue evidence="2">Whole body</tissue>
    </source>
</reference>
<dbReference type="Proteomes" id="UP000801492">
    <property type="component" value="Unassembled WGS sequence"/>
</dbReference>
<accession>A0A8K0D101</accession>
<dbReference type="EMBL" id="VTPC01008443">
    <property type="protein sequence ID" value="KAF2892825.1"/>
    <property type="molecule type" value="Genomic_DNA"/>
</dbReference>
<comment type="caution">
    <text evidence="2">The sequence shown here is derived from an EMBL/GenBank/DDBJ whole genome shotgun (WGS) entry which is preliminary data.</text>
</comment>
<dbReference type="AlphaFoldDB" id="A0A8K0D101"/>